<dbReference type="SMART" id="SM00535">
    <property type="entry name" value="RIBOc"/>
    <property type="match status" value="1"/>
</dbReference>
<comment type="caution">
    <text evidence="12">The sequence shown here is derived from an EMBL/GenBank/DDBJ whole genome shotgun (WGS) entry which is preliminary data.</text>
</comment>
<proteinExistence type="inferred from homology"/>
<dbReference type="GO" id="GO:0005737">
    <property type="term" value="C:cytoplasm"/>
    <property type="evidence" value="ECO:0007669"/>
    <property type="project" value="UniProtKB-SubCell"/>
</dbReference>
<dbReference type="GO" id="GO:0046872">
    <property type="term" value="F:metal ion binding"/>
    <property type="evidence" value="ECO:0007669"/>
    <property type="project" value="UniProtKB-KW"/>
</dbReference>
<dbReference type="Pfam" id="PF14622">
    <property type="entry name" value="Ribonucleas_3_3"/>
    <property type="match status" value="1"/>
</dbReference>
<keyword evidence="9" id="KW-0699">rRNA-binding</keyword>
<evidence type="ECO:0000259" key="10">
    <source>
        <dbReference type="PROSITE" id="PS50137"/>
    </source>
</evidence>
<dbReference type="GO" id="GO:0010468">
    <property type="term" value="P:regulation of gene expression"/>
    <property type="evidence" value="ECO:0007669"/>
    <property type="project" value="TreeGrafter"/>
</dbReference>
<dbReference type="Pfam" id="PF00035">
    <property type="entry name" value="dsrm"/>
    <property type="match status" value="1"/>
</dbReference>
<evidence type="ECO:0000256" key="5">
    <source>
        <dbReference type="ARBA" id="ARBA00022722"/>
    </source>
</evidence>
<keyword evidence="3 9" id="KW-0698">rRNA processing</keyword>
<evidence type="ECO:0000313" key="12">
    <source>
        <dbReference type="EMBL" id="MBC9812479.1"/>
    </source>
</evidence>
<evidence type="ECO:0000256" key="7">
    <source>
        <dbReference type="ARBA" id="ARBA00022801"/>
    </source>
</evidence>
<dbReference type="InterPro" id="IPR036389">
    <property type="entry name" value="RNase_III_sf"/>
</dbReference>
<dbReference type="NCBIfam" id="TIGR02191">
    <property type="entry name" value="RNaseIII"/>
    <property type="match status" value="1"/>
</dbReference>
<dbReference type="GO" id="GO:0003725">
    <property type="term" value="F:double-stranded RNA binding"/>
    <property type="evidence" value="ECO:0007669"/>
    <property type="project" value="TreeGrafter"/>
</dbReference>
<comment type="function">
    <text evidence="9">Digests double-stranded RNA. Involved in the processing of primary rRNA transcript to yield the immediate precursors to the large and small rRNAs (23S and 16S). Processes some mRNAs, and tRNAs when they are encoded in the rRNA operon. Processes pre-crRNA and tracrRNA of type II CRISPR loci if present in the organism.</text>
</comment>
<dbReference type="AlphaFoldDB" id="A0A8J6PIY7"/>
<evidence type="ECO:0000256" key="8">
    <source>
        <dbReference type="ARBA" id="ARBA00022884"/>
    </source>
</evidence>
<feature type="active site" evidence="9">
    <location>
        <position position="63"/>
    </location>
</feature>
<keyword evidence="8 9" id="KW-0694">RNA-binding</keyword>
<dbReference type="RefSeq" id="WP_163489858.1">
    <property type="nucleotide sequence ID" value="NZ_JACVEL010000004.1"/>
</dbReference>
<sequence length="239" mass="27524">MQFLIRFFGSGKNEAQLTLIRFIISRFGYRPKKISYFEQAITHKSNANSKYIDSNERLEFLGDAIIDAVVAEFLFARFPNEDEGYLTKIKSKLVSRKTLSEIAEEMEIRQVLRYHKGRSININTLEGNAFEAIIGAIYLDGGFEQVRQTLEQHVYRKYVNINKVLEEEIDFKSKLFIWSQRNKLSIDFEIISEVNKGSSWEYKVIVLINEQKYGLGTGSSKKAAEQVAAKETLELIGVI</sequence>
<dbReference type="GO" id="GO:0006364">
    <property type="term" value="P:rRNA processing"/>
    <property type="evidence" value="ECO:0007669"/>
    <property type="project" value="UniProtKB-UniRule"/>
</dbReference>
<dbReference type="HAMAP" id="MF_00104">
    <property type="entry name" value="RNase_III"/>
    <property type="match status" value="1"/>
</dbReference>
<dbReference type="PANTHER" id="PTHR11207">
    <property type="entry name" value="RIBONUCLEASE III"/>
    <property type="match status" value="1"/>
</dbReference>
<accession>A0A8J6PIY7</accession>
<organism evidence="12 13">
    <name type="scientific">Taishania pollutisoli</name>
    <dbReference type="NCBI Taxonomy" id="2766479"/>
    <lineage>
        <taxon>Bacteria</taxon>
        <taxon>Pseudomonadati</taxon>
        <taxon>Bacteroidota</taxon>
        <taxon>Flavobacteriia</taxon>
        <taxon>Flavobacteriales</taxon>
        <taxon>Crocinitomicaceae</taxon>
        <taxon>Taishania</taxon>
    </lineage>
</organism>
<comment type="catalytic activity">
    <reaction evidence="1 9">
        <text>Endonucleolytic cleavage to 5'-phosphomonoester.</text>
        <dbReference type="EC" id="3.1.26.3"/>
    </reaction>
</comment>
<dbReference type="GO" id="GO:0006397">
    <property type="term" value="P:mRNA processing"/>
    <property type="evidence" value="ECO:0007669"/>
    <property type="project" value="UniProtKB-UniRule"/>
</dbReference>
<dbReference type="PROSITE" id="PS00517">
    <property type="entry name" value="RNASE_3_1"/>
    <property type="match status" value="1"/>
</dbReference>
<dbReference type="GO" id="GO:0008033">
    <property type="term" value="P:tRNA processing"/>
    <property type="evidence" value="ECO:0007669"/>
    <property type="project" value="UniProtKB-KW"/>
</dbReference>
<evidence type="ECO:0000256" key="9">
    <source>
        <dbReference type="HAMAP-Rule" id="MF_00104"/>
    </source>
</evidence>
<evidence type="ECO:0000256" key="3">
    <source>
        <dbReference type="ARBA" id="ARBA00022552"/>
    </source>
</evidence>
<dbReference type="InterPro" id="IPR014720">
    <property type="entry name" value="dsRBD_dom"/>
</dbReference>
<comment type="similarity">
    <text evidence="2">Belongs to the ribonuclease III family.</text>
</comment>
<comment type="subunit">
    <text evidence="9">Homodimer.</text>
</comment>
<dbReference type="InterPro" id="IPR011907">
    <property type="entry name" value="RNase_III"/>
</dbReference>
<keyword evidence="9" id="KW-0460">Magnesium</keyword>
<evidence type="ECO:0000259" key="11">
    <source>
        <dbReference type="PROSITE" id="PS50142"/>
    </source>
</evidence>
<dbReference type="GO" id="GO:0019843">
    <property type="term" value="F:rRNA binding"/>
    <property type="evidence" value="ECO:0007669"/>
    <property type="project" value="UniProtKB-KW"/>
</dbReference>
<dbReference type="SUPFAM" id="SSF54768">
    <property type="entry name" value="dsRNA-binding domain-like"/>
    <property type="match status" value="1"/>
</dbReference>
<dbReference type="CDD" id="cd10845">
    <property type="entry name" value="DSRM_RNAse_III_family"/>
    <property type="match status" value="1"/>
</dbReference>
<feature type="active site" evidence="9">
    <location>
        <position position="131"/>
    </location>
</feature>
<dbReference type="PROSITE" id="PS50137">
    <property type="entry name" value="DS_RBD"/>
    <property type="match status" value="1"/>
</dbReference>
<name>A0A8J6PIY7_9FLAO</name>
<feature type="binding site" evidence="9">
    <location>
        <position position="59"/>
    </location>
    <ligand>
        <name>Mg(2+)</name>
        <dbReference type="ChEBI" id="CHEBI:18420"/>
    </ligand>
</feature>
<feature type="domain" description="RNase III" evidence="11">
    <location>
        <begin position="20"/>
        <end position="142"/>
    </location>
</feature>
<protein>
    <recommendedName>
        <fullName evidence="9">Ribonuclease 3</fullName>
        <ecNumber evidence="9">3.1.26.3</ecNumber>
    </recommendedName>
    <alternativeName>
        <fullName evidence="9">Ribonuclease III</fullName>
        <shortName evidence="9">RNase III</shortName>
    </alternativeName>
</protein>
<comment type="subcellular location">
    <subcellularLocation>
        <location evidence="9">Cytoplasm</location>
    </subcellularLocation>
</comment>
<keyword evidence="9" id="KW-0479">Metal-binding</keyword>
<feature type="binding site" evidence="9">
    <location>
        <position position="131"/>
    </location>
    <ligand>
        <name>Mg(2+)</name>
        <dbReference type="ChEBI" id="CHEBI:18420"/>
    </ligand>
</feature>
<dbReference type="PROSITE" id="PS50142">
    <property type="entry name" value="RNASE_3_2"/>
    <property type="match status" value="1"/>
</dbReference>
<feature type="domain" description="DRBM" evidence="10">
    <location>
        <begin position="170"/>
        <end position="238"/>
    </location>
</feature>
<dbReference type="SUPFAM" id="SSF69065">
    <property type="entry name" value="RNase III domain-like"/>
    <property type="match status" value="1"/>
</dbReference>
<keyword evidence="9" id="KW-0963">Cytoplasm</keyword>
<dbReference type="EMBL" id="JACVEL010000004">
    <property type="protein sequence ID" value="MBC9812479.1"/>
    <property type="molecule type" value="Genomic_DNA"/>
</dbReference>
<evidence type="ECO:0000256" key="2">
    <source>
        <dbReference type="ARBA" id="ARBA00010183"/>
    </source>
</evidence>
<dbReference type="PANTHER" id="PTHR11207:SF0">
    <property type="entry name" value="RIBONUCLEASE 3"/>
    <property type="match status" value="1"/>
</dbReference>
<dbReference type="Proteomes" id="UP000652681">
    <property type="component" value="Unassembled WGS sequence"/>
</dbReference>
<dbReference type="SMART" id="SM00358">
    <property type="entry name" value="DSRM"/>
    <property type="match status" value="1"/>
</dbReference>
<dbReference type="GO" id="GO:0004525">
    <property type="term" value="F:ribonuclease III activity"/>
    <property type="evidence" value="ECO:0007669"/>
    <property type="project" value="UniProtKB-UniRule"/>
</dbReference>
<dbReference type="FunFam" id="1.10.1520.10:FF:000001">
    <property type="entry name" value="Ribonuclease 3"/>
    <property type="match status" value="1"/>
</dbReference>
<keyword evidence="9" id="KW-0819">tRNA processing</keyword>
<keyword evidence="7 9" id="KW-0378">Hydrolase</keyword>
<evidence type="ECO:0000313" key="13">
    <source>
        <dbReference type="Proteomes" id="UP000652681"/>
    </source>
</evidence>
<keyword evidence="5 9" id="KW-0540">Nuclease</keyword>
<dbReference type="CDD" id="cd00593">
    <property type="entry name" value="RIBOc"/>
    <property type="match status" value="1"/>
</dbReference>
<dbReference type="Gene3D" id="3.30.160.20">
    <property type="match status" value="1"/>
</dbReference>
<keyword evidence="4 9" id="KW-0507">mRNA processing</keyword>
<gene>
    <name evidence="9 12" type="primary">rnc</name>
    <name evidence="12" type="ORF">H9Y05_08340</name>
</gene>
<evidence type="ECO:0000256" key="4">
    <source>
        <dbReference type="ARBA" id="ARBA00022664"/>
    </source>
</evidence>
<feature type="binding site" evidence="9">
    <location>
        <position position="128"/>
    </location>
    <ligand>
        <name>Mg(2+)</name>
        <dbReference type="ChEBI" id="CHEBI:18420"/>
    </ligand>
</feature>
<keyword evidence="13" id="KW-1185">Reference proteome</keyword>
<dbReference type="InterPro" id="IPR000999">
    <property type="entry name" value="RNase_III_dom"/>
</dbReference>
<dbReference type="EC" id="3.1.26.3" evidence="9"/>
<reference evidence="12" key="1">
    <citation type="submission" date="2020-09" db="EMBL/GenBank/DDBJ databases">
        <title>Taishania pollutisoli gen. nov., sp. nov., Isolated from Tetrabromobisphenol A-Contaminated Soil.</title>
        <authorList>
            <person name="Chen Q."/>
        </authorList>
    </citation>
    <scope>NUCLEOTIDE SEQUENCE</scope>
    <source>
        <strain evidence="12">CZZ-1</strain>
    </source>
</reference>
<keyword evidence="6 9" id="KW-0255">Endonuclease</keyword>
<evidence type="ECO:0000256" key="6">
    <source>
        <dbReference type="ARBA" id="ARBA00022759"/>
    </source>
</evidence>
<dbReference type="Gene3D" id="1.10.1520.10">
    <property type="entry name" value="Ribonuclease III domain"/>
    <property type="match status" value="1"/>
</dbReference>
<comment type="cofactor">
    <cofactor evidence="9">
        <name>Mg(2+)</name>
        <dbReference type="ChEBI" id="CHEBI:18420"/>
    </cofactor>
</comment>
<evidence type="ECO:0000256" key="1">
    <source>
        <dbReference type="ARBA" id="ARBA00000109"/>
    </source>
</evidence>